<name>A0ACD0WPP2_CLALS</name>
<sequence length="552" mass="62270">MIQVRKHELCRFLISIFFCNFGVPLVSYLSHSILPFSITMQIDKNTKYDRQIRLWATTGQSRLEKSHVCVIGATATGSEILKNLVLPGIGTFTIIDSAIVAEDDLSGNFFLQDDDLGSEIAPAMCKSLLDLNSDVNGHAVTQPISDLLGAPDFWDQFAAVVLTKRLDPQVYLGLKHKLWEKNVPLLSVATAGFYGMLHIISRETTIVETHDPSKVFDLRIDCPWPELQEYADSFVLEELDSTEHAHVPYIVIFIKALQRWKADHNDLPPQNYAEKKEFRSAYVESMARNLATETNFLEASQSIHRALQVTRIPEAVKQLFNAPELQTLSSSTSLFWLFVAALKEFVARNDNKLPLPGNLPDMTSKTSNYIRLQNIYRKKAAVDQQAFSEALSGIFHQVGLHEKDLNQDMIASFCKNSAFLYVSKGSLLQYSEPLLNELRSLCEKECENNTLAIYFGILALHDLLDHGAINDFDSYVQHFSQLFLLSSSISSGVLKILKELFVHYTTNYHNICSLMGGIGSQEVLKIVTQQYIPLDNLYVFDGVKSISDKWKI</sequence>
<reference evidence="2" key="1">
    <citation type="journal article" date="2019" name="MBio">
        <title>Comparative genomics for the elucidation of multidrug resistance (MDR) in Candida lusitaniae.</title>
        <authorList>
            <person name="Kannan A."/>
            <person name="Asner S.A."/>
            <person name="Trachsel E."/>
            <person name="Kelly S."/>
            <person name="Parker J."/>
            <person name="Sanglard D."/>
        </authorList>
    </citation>
    <scope>NUCLEOTIDE SEQUENCE [LARGE SCALE GENOMIC DNA]</scope>
    <source>
        <strain evidence="2">P1</strain>
    </source>
</reference>
<protein>
    <submittedName>
        <fullName evidence="1">NEDD8-activating enzyme E1 regulatory subunit</fullName>
    </submittedName>
</protein>
<evidence type="ECO:0000313" key="2">
    <source>
        <dbReference type="Proteomes" id="UP000326582"/>
    </source>
</evidence>
<gene>
    <name evidence="1" type="ORF">EJF14_50570</name>
</gene>
<keyword evidence="2" id="KW-1185">Reference proteome</keyword>
<dbReference type="EMBL" id="CP038488">
    <property type="protein sequence ID" value="QFZ29334.1"/>
    <property type="molecule type" value="Genomic_DNA"/>
</dbReference>
<proteinExistence type="predicted"/>
<evidence type="ECO:0000313" key="1">
    <source>
        <dbReference type="EMBL" id="QFZ29334.1"/>
    </source>
</evidence>
<organism evidence="1 2">
    <name type="scientific">Clavispora lusitaniae</name>
    <name type="common">Candida lusitaniae</name>
    <dbReference type="NCBI Taxonomy" id="36911"/>
    <lineage>
        <taxon>Eukaryota</taxon>
        <taxon>Fungi</taxon>
        <taxon>Dikarya</taxon>
        <taxon>Ascomycota</taxon>
        <taxon>Saccharomycotina</taxon>
        <taxon>Pichiomycetes</taxon>
        <taxon>Metschnikowiaceae</taxon>
        <taxon>Clavispora</taxon>
    </lineage>
</organism>
<accession>A0ACD0WPP2</accession>
<dbReference type="Proteomes" id="UP000326582">
    <property type="component" value="Chromosome 5"/>
</dbReference>